<proteinExistence type="inferred from homology"/>
<protein>
    <recommendedName>
        <fullName evidence="6">tRNA wybutosine-synthesizing protein 4</fullName>
        <ecNumber evidence="5">2.1.1.290</ecNumber>
        <ecNumber evidence="4">2.3.1.231</ecNumber>
    </recommendedName>
    <alternativeName>
        <fullName evidence="13">Leucine carboxyl methyltransferase 2</fullName>
    </alternativeName>
    <alternativeName>
        <fullName evidence="14">tRNA(Phe) (7-(3-amino-3-(methoxycarbonyl)propyl)wyosine(37)-N)-methoxycarbonyltransferase</fullName>
    </alternativeName>
    <alternativeName>
        <fullName evidence="12">tRNA(Phe) (7-(3-amino-3-carboxypropyl)wyosine(37)-O)-methyltransferase</fullName>
    </alternativeName>
</protein>
<evidence type="ECO:0000256" key="1">
    <source>
        <dbReference type="ARBA" id="ARBA00001806"/>
    </source>
</evidence>
<comment type="function">
    <text evidence="11">Probable S-adenosyl-L-methionine-dependent methyltransferase that acts as a component of the wybutosine biosynthesis pathway. Wybutosine is a hyper modified guanosine with a tricyclic base found at the 3'-position adjacent to the anticodon of eukaryotic phenylalanine tRNA. May methylate the carboxyl group of leucine residues to form alpha-leucine ester residues.</text>
</comment>
<evidence type="ECO:0000256" key="6">
    <source>
        <dbReference type="ARBA" id="ARBA00018045"/>
    </source>
</evidence>
<evidence type="ECO:0000256" key="4">
    <source>
        <dbReference type="ARBA" id="ARBA00012155"/>
    </source>
</evidence>
<keyword evidence="9" id="KW-0949">S-adenosyl-L-methionine</keyword>
<dbReference type="InterPro" id="IPR011043">
    <property type="entry name" value="Gal_Oxase/kelch_b-propeller"/>
</dbReference>
<dbReference type="STRING" id="336963.C4JRY1"/>
<dbReference type="EC" id="2.1.1.290" evidence="5"/>
<dbReference type="Pfam" id="PF13621">
    <property type="entry name" value="Cupin_8"/>
    <property type="match status" value="1"/>
</dbReference>
<evidence type="ECO:0000256" key="14">
    <source>
        <dbReference type="ARBA" id="ARBA00030847"/>
    </source>
</evidence>
<dbReference type="PANTHER" id="PTHR46529:SF1">
    <property type="entry name" value="TRNA WYBUTOSINE-SYNTHESIZING PROTEIN 4"/>
    <property type="match status" value="1"/>
</dbReference>
<evidence type="ECO:0000256" key="11">
    <source>
        <dbReference type="ARBA" id="ARBA00025588"/>
    </source>
</evidence>
<dbReference type="FunCoup" id="C4JRY1">
    <property type="interactions" value="89"/>
</dbReference>
<dbReference type="eggNOG" id="KOG2132">
    <property type="taxonomic scope" value="Eukaryota"/>
</dbReference>
<dbReference type="Gene3D" id="6.10.140.1470">
    <property type="match status" value="1"/>
</dbReference>
<dbReference type="Proteomes" id="UP000002058">
    <property type="component" value="Unassembled WGS sequence"/>
</dbReference>
<comment type="catalytic activity">
    <reaction evidence="15">
        <text>7-[(3S)-(3-amino-3-methoxycarbonyl)propyl]wyosine(37) in tRNA(Phe) + S-adenosyl-L-methionine + CO2 = wybutosine(37) in tRNA(Phe) + S-adenosyl-L-homocysteine + 2 H(+)</text>
        <dbReference type="Rhea" id="RHEA:37119"/>
        <dbReference type="Rhea" id="RHEA-COMP:11844"/>
        <dbReference type="Rhea" id="RHEA-COMP:11847"/>
        <dbReference type="ChEBI" id="CHEBI:15378"/>
        <dbReference type="ChEBI" id="CHEBI:16526"/>
        <dbReference type="ChEBI" id="CHEBI:57856"/>
        <dbReference type="ChEBI" id="CHEBI:59789"/>
        <dbReference type="ChEBI" id="CHEBI:73544"/>
        <dbReference type="ChEBI" id="CHEBI:74275"/>
        <dbReference type="EC" id="2.3.1.231"/>
    </reaction>
</comment>
<dbReference type="eggNOG" id="KOG2918">
    <property type="taxonomic scope" value="Eukaryota"/>
</dbReference>
<dbReference type="SUPFAM" id="SSF51197">
    <property type="entry name" value="Clavaminate synthase-like"/>
    <property type="match status" value="1"/>
</dbReference>
<comment type="pathway">
    <text evidence="2">tRNA modification; wybutosine-tRNA(Phe) biosynthesis.</text>
</comment>
<dbReference type="OMA" id="FCILEQF"/>
<dbReference type="KEGG" id="ure:UREG_05220"/>
<evidence type="ECO:0000256" key="9">
    <source>
        <dbReference type="ARBA" id="ARBA00022691"/>
    </source>
</evidence>
<dbReference type="PROSITE" id="PS51184">
    <property type="entry name" value="JMJC"/>
    <property type="match status" value="1"/>
</dbReference>
<dbReference type="EC" id="2.3.1.231" evidence="4"/>
<dbReference type="EMBL" id="CH476617">
    <property type="protein sequence ID" value="EEP80378.1"/>
    <property type="molecule type" value="Genomic_DNA"/>
</dbReference>
<gene>
    <name evidence="17" type="ORF">UREG_05220</name>
</gene>
<dbReference type="Pfam" id="PF13418">
    <property type="entry name" value="Beta-prop_TYW4"/>
    <property type="match status" value="1"/>
</dbReference>
<feature type="domain" description="JmjC" evidence="16">
    <location>
        <begin position="625"/>
        <end position="783"/>
    </location>
</feature>
<dbReference type="InterPro" id="IPR029063">
    <property type="entry name" value="SAM-dependent_MTases_sf"/>
</dbReference>
<evidence type="ECO:0000256" key="15">
    <source>
        <dbReference type="ARBA" id="ARBA00049250"/>
    </source>
</evidence>
<dbReference type="Gene3D" id="2.60.120.650">
    <property type="entry name" value="Cupin"/>
    <property type="match status" value="1"/>
</dbReference>
<dbReference type="FunFam" id="2.60.120.650:FF:000043">
    <property type="entry name" value="tRNA wybutosine-synthesizing protein 4"/>
    <property type="match status" value="1"/>
</dbReference>
<evidence type="ECO:0000256" key="12">
    <source>
        <dbReference type="ARBA" id="ARBA00029750"/>
    </source>
</evidence>
<keyword evidence="18" id="KW-1185">Reference proteome</keyword>
<evidence type="ECO:0000313" key="17">
    <source>
        <dbReference type="EMBL" id="EEP80378.1"/>
    </source>
</evidence>
<accession>C4JRY1</accession>
<dbReference type="GO" id="GO:0030488">
    <property type="term" value="P:tRNA methylation"/>
    <property type="evidence" value="ECO:0007669"/>
    <property type="project" value="TreeGrafter"/>
</dbReference>
<dbReference type="GO" id="GO:0008175">
    <property type="term" value="F:tRNA methyltransferase activity"/>
    <property type="evidence" value="ECO:0007669"/>
    <property type="project" value="TreeGrafter"/>
</dbReference>
<comment type="catalytic activity">
    <reaction evidence="1">
        <text>7-[(3S)-3-amino-3-carboxypropyl]wyosine(37) in tRNA(Phe) + S-adenosyl-L-methionine = 7-[(3S)-(3-amino-3-methoxycarbonyl)propyl]wyosine(37) in tRNA(Phe) + S-adenosyl-L-homocysteine</text>
        <dbReference type="Rhea" id="RHEA:36903"/>
        <dbReference type="Rhea" id="RHEA-COMP:10379"/>
        <dbReference type="Rhea" id="RHEA-COMP:11844"/>
        <dbReference type="ChEBI" id="CHEBI:57856"/>
        <dbReference type="ChEBI" id="CHEBI:59789"/>
        <dbReference type="ChEBI" id="CHEBI:73543"/>
        <dbReference type="ChEBI" id="CHEBI:74275"/>
        <dbReference type="EC" id="2.1.1.290"/>
    </reaction>
</comment>
<dbReference type="InterPro" id="IPR015915">
    <property type="entry name" value="Kelch-typ_b-propeller"/>
</dbReference>
<dbReference type="UniPathway" id="UPA00375"/>
<dbReference type="InParanoid" id="C4JRY1"/>
<evidence type="ECO:0000313" key="18">
    <source>
        <dbReference type="Proteomes" id="UP000002058"/>
    </source>
</evidence>
<dbReference type="HOGENOM" id="CLU_002761_1_0_1"/>
<evidence type="ECO:0000256" key="8">
    <source>
        <dbReference type="ARBA" id="ARBA00022679"/>
    </source>
</evidence>
<name>C4JRY1_UNCRE</name>
<sequence length="828" mass="91103">MDVDSADALLQWASKLSDDTNFCLLEQYFPDGPDHPFAQTMMGHFHKLRTPLYSIHNYPSLRQQEERFINAGWKDVDVKSLWALWGDSQFLNDAQRMALDEFEAFDEWEEFALFASHYFLLLASTKASMTNHKIYHVPENMVTPSQDLKLTAQCPLKFNGQRRFGSMVPVNGNMVGLHGGLGLQTRLSSTQVYSASEVEHSIHDIPPTSVGARMCHSTTTFGKRCLLAGGRSSPTMPLGDCWLKSDGIWNQVDSLPIPSFRHSTATVDVGPGDERVLLYGGKSESGRVLGDFFLWSEQKGWNQISSAGEIPQPRFGAAMINIDSQSGIMCGGMSQDGVVLNDIWAWRISSSKECDMVLTLDDLTEIFAASTPLFKWLGRLGSTINNMGNKIVITGGITSAGCIPQAYEIMLLDLAALHCLMQGQPLQDNLLTPLGLGVDFNGPRPLLVGHSSSPVEGGKILIAGGGAVCFSFGTFWNGGTWLLQDAAPDATNSWLVVEVASNSEQGPARTIAGTPQPIINNQDSLVTIPRIKITSSQEFRTIVDKSKPVILEGLDIGPCVRLWTKEYLQKSVGSDRKVVVHDSRSDHMDFQTKNFDYVTKSFGAFIDEVHSGSRQYLRAISADKPSEEPASLSTDFPGLKDDFQLPPELSLVSENAHSSPLRISGPVILWLHYDVLANVLCQVQGEKKLILYPPSDVSKLGFAPGASSSSINIFRKTTEHHQPTSPPGTTPHEAAMKPGDILFLPPLWLHTACPTDGVSVAVNVFFRNLTPGSYAPGRDVYGNRDLHGYEKGRRDVEKIARSFDRLPRDIARFYLDRLADELKEKAAT</sequence>
<keyword evidence="7" id="KW-0489">Methyltransferase</keyword>
<keyword evidence="8" id="KW-0808">Transferase</keyword>
<dbReference type="InterPro" id="IPR003347">
    <property type="entry name" value="JmjC_dom"/>
</dbReference>
<evidence type="ECO:0000259" key="16">
    <source>
        <dbReference type="PROSITE" id="PS51184"/>
    </source>
</evidence>
<dbReference type="GeneID" id="8438193"/>
<keyword evidence="10" id="KW-0819">tRNA processing</keyword>
<dbReference type="RefSeq" id="XP_002584531.1">
    <property type="nucleotide sequence ID" value="XM_002584485.1"/>
</dbReference>
<dbReference type="OrthoDB" id="47172at2759"/>
<evidence type="ECO:0000256" key="7">
    <source>
        <dbReference type="ARBA" id="ARBA00022603"/>
    </source>
</evidence>
<dbReference type="SUPFAM" id="SSF53335">
    <property type="entry name" value="S-adenosyl-L-methionine-dependent methyltransferases"/>
    <property type="match status" value="1"/>
</dbReference>
<evidence type="ECO:0000256" key="2">
    <source>
        <dbReference type="ARBA" id="ARBA00004797"/>
    </source>
</evidence>
<dbReference type="PANTHER" id="PTHR46529">
    <property type="entry name" value="TRNA WYBUTOSINE-SYNTHESIZING PROTEIN 4"/>
    <property type="match status" value="1"/>
</dbReference>
<dbReference type="InterPro" id="IPR041667">
    <property type="entry name" value="Cupin_8"/>
</dbReference>
<evidence type="ECO:0000256" key="13">
    <source>
        <dbReference type="ARBA" id="ARBA00030231"/>
    </source>
</evidence>
<evidence type="ECO:0000256" key="5">
    <source>
        <dbReference type="ARBA" id="ARBA00012779"/>
    </source>
</evidence>
<dbReference type="Gene3D" id="2.120.10.80">
    <property type="entry name" value="Kelch-type beta propeller"/>
    <property type="match status" value="1"/>
</dbReference>
<reference evidence="18" key="1">
    <citation type="journal article" date="2009" name="Genome Res.">
        <title>Comparative genomic analyses of the human fungal pathogens Coccidioides and their relatives.</title>
        <authorList>
            <person name="Sharpton T.J."/>
            <person name="Stajich J.E."/>
            <person name="Rounsley S.D."/>
            <person name="Gardner M.J."/>
            <person name="Wortman J.R."/>
            <person name="Jordar V.S."/>
            <person name="Maiti R."/>
            <person name="Kodira C.D."/>
            <person name="Neafsey D.E."/>
            <person name="Zeng Q."/>
            <person name="Hung C.-Y."/>
            <person name="McMahan C."/>
            <person name="Muszewska A."/>
            <person name="Grynberg M."/>
            <person name="Mandel M.A."/>
            <person name="Kellner E.M."/>
            <person name="Barker B.M."/>
            <person name="Galgiani J.N."/>
            <person name="Orbach M.J."/>
            <person name="Kirkland T.N."/>
            <person name="Cole G.T."/>
            <person name="Henn M.R."/>
            <person name="Birren B.W."/>
            <person name="Taylor J.W."/>
        </authorList>
    </citation>
    <scope>NUCLEOTIDE SEQUENCE [LARGE SCALE GENOMIC DNA]</scope>
    <source>
        <strain evidence="18">UAMH 1704</strain>
    </source>
</reference>
<dbReference type="Gene3D" id="3.40.50.150">
    <property type="entry name" value="Vaccinia Virus protein VP39"/>
    <property type="match status" value="1"/>
</dbReference>
<dbReference type="AlphaFoldDB" id="C4JRY1"/>
<comment type="similarity">
    <text evidence="3">Belongs to the methyltransferase superfamily. LCMT family.</text>
</comment>
<organism evidence="17 18">
    <name type="scientific">Uncinocarpus reesii (strain UAMH 1704)</name>
    <dbReference type="NCBI Taxonomy" id="336963"/>
    <lineage>
        <taxon>Eukaryota</taxon>
        <taxon>Fungi</taxon>
        <taxon>Dikarya</taxon>
        <taxon>Ascomycota</taxon>
        <taxon>Pezizomycotina</taxon>
        <taxon>Eurotiomycetes</taxon>
        <taxon>Eurotiomycetidae</taxon>
        <taxon>Onygenales</taxon>
        <taxon>Onygenaceae</taxon>
        <taxon>Uncinocarpus</taxon>
    </lineage>
</organism>
<evidence type="ECO:0000256" key="10">
    <source>
        <dbReference type="ARBA" id="ARBA00022694"/>
    </source>
</evidence>
<evidence type="ECO:0000256" key="3">
    <source>
        <dbReference type="ARBA" id="ARBA00010703"/>
    </source>
</evidence>
<dbReference type="SUPFAM" id="SSF50965">
    <property type="entry name" value="Galactose oxidase, central domain"/>
    <property type="match status" value="1"/>
</dbReference>
<dbReference type="GO" id="GO:0031591">
    <property type="term" value="P:wybutosine biosynthetic process"/>
    <property type="evidence" value="ECO:0007669"/>
    <property type="project" value="TreeGrafter"/>
</dbReference>
<dbReference type="VEuPathDB" id="FungiDB:UREG_05220"/>